<sequence length="225" mass="25086">MKALNISDEARRLGIFVALTEVVNVTVRHSDHALDEIISKIEEKYKIQDPESLKNDPVVRAYRDFYWRIGIDPTKVRPSGEALRRRVARGSKFPRINTVVDIGNIASIETLVPIGLYDRDKIAGNLHIVLSSGNEQFLGLGGKNIEKLDKGIPILIDDEGKVLHIYPHRDSILTSITLETKNVVIVGAGVPNVDKTLVKRAVDFVVDLLEKITGGKREYETLVIT</sequence>
<proteinExistence type="predicted"/>
<dbReference type="SUPFAM" id="SSF56037">
    <property type="entry name" value="PheT/TilS domain"/>
    <property type="match status" value="1"/>
</dbReference>
<dbReference type="RefSeq" id="WP_229571316.1">
    <property type="nucleotide sequence ID" value="NZ_AP025226.1"/>
</dbReference>
<dbReference type="AlphaFoldDB" id="A0AAQ4CNC5"/>
<evidence type="ECO:0000313" key="2">
    <source>
        <dbReference type="EMBL" id="BDB97306.1"/>
    </source>
</evidence>
<dbReference type="EMBL" id="AP025226">
    <property type="protein sequence ID" value="BDB97306.1"/>
    <property type="molecule type" value="Genomic_DNA"/>
</dbReference>
<reference evidence="2 3" key="1">
    <citation type="journal article" date="2022" name="Microbiol. Resour. Announc.">
        <title>Complete Genome Sequence of the Hyperthermophilic and Acidophilic Archaeon Saccharolobus caldissimus Strain HS-3T.</title>
        <authorList>
            <person name="Sakai H.D."/>
            <person name="Kurosawa N."/>
        </authorList>
    </citation>
    <scope>NUCLEOTIDE SEQUENCE [LARGE SCALE GENOMIC DNA]</scope>
    <source>
        <strain evidence="2 3">JCM32116</strain>
    </source>
</reference>
<dbReference type="Proteomes" id="UP001319921">
    <property type="component" value="Chromosome"/>
</dbReference>
<dbReference type="Gene3D" id="3.50.40.10">
    <property type="entry name" value="Phenylalanyl-trna Synthetase, Chain B, domain 3"/>
    <property type="match status" value="1"/>
</dbReference>
<accession>A0AAQ4CNC5</accession>
<dbReference type="PANTHER" id="PTHR39209:SF2">
    <property type="entry name" value="CYTOPLASMIC PROTEIN"/>
    <property type="match status" value="1"/>
</dbReference>
<dbReference type="GO" id="GO:0003723">
    <property type="term" value="F:RNA binding"/>
    <property type="evidence" value="ECO:0007669"/>
    <property type="project" value="InterPro"/>
</dbReference>
<evidence type="ECO:0000259" key="1">
    <source>
        <dbReference type="SMART" id="SM00873"/>
    </source>
</evidence>
<dbReference type="InterPro" id="IPR005146">
    <property type="entry name" value="B3/B4_tRNA-bd"/>
</dbReference>
<name>A0AAQ4CNC5_9CREN</name>
<keyword evidence="3" id="KW-1185">Reference proteome</keyword>
<evidence type="ECO:0000313" key="3">
    <source>
        <dbReference type="Proteomes" id="UP001319921"/>
    </source>
</evidence>
<dbReference type="GeneID" id="68865051"/>
<dbReference type="SMART" id="SM00873">
    <property type="entry name" value="B3_4"/>
    <property type="match status" value="1"/>
</dbReference>
<dbReference type="InterPro" id="IPR020825">
    <property type="entry name" value="Phe-tRNA_synthase-like_B3/B4"/>
</dbReference>
<dbReference type="Pfam" id="PF03483">
    <property type="entry name" value="B3_4"/>
    <property type="match status" value="1"/>
</dbReference>
<feature type="domain" description="B3/B4 tRNA-binding" evidence="1">
    <location>
        <begin position="61"/>
        <end position="214"/>
    </location>
</feature>
<dbReference type="PANTHER" id="PTHR39209">
    <property type="match status" value="1"/>
</dbReference>
<protein>
    <recommendedName>
        <fullName evidence="1">B3/B4 tRNA-binding domain-containing protein</fullName>
    </recommendedName>
</protein>
<dbReference type="KEGG" id="scas:SACC_03230"/>
<dbReference type="GO" id="GO:0004826">
    <property type="term" value="F:phenylalanine-tRNA ligase activity"/>
    <property type="evidence" value="ECO:0007669"/>
    <property type="project" value="InterPro"/>
</dbReference>
<gene>
    <name evidence="2" type="ORF">SACC_03230</name>
</gene>
<organism evidence="2 3">
    <name type="scientific">Saccharolobus caldissimus</name>
    <dbReference type="NCBI Taxonomy" id="1702097"/>
    <lineage>
        <taxon>Archaea</taxon>
        <taxon>Thermoproteota</taxon>
        <taxon>Thermoprotei</taxon>
        <taxon>Sulfolobales</taxon>
        <taxon>Sulfolobaceae</taxon>
        <taxon>Saccharolobus</taxon>
    </lineage>
</organism>